<accession>A0A1I6BMV0</accession>
<dbReference type="SMART" id="SM00922">
    <property type="entry name" value="MR_MLE"/>
    <property type="match status" value="1"/>
</dbReference>
<dbReference type="CDD" id="cd03319">
    <property type="entry name" value="L-Ala-DL-Glu_epimerase"/>
    <property type="match status" value="1"/>
</dbReference>
<dbReference type="InterPro" id="IPR029065">
    <property type="entry name" value="Enolase_C-like"/>
</dbReference>
<dbReference type="Pfam" id="PF13378">
    <property type="entry name" value="MR_MLE_C"/>
    <property type="match status" value="1"/>
</dbReference>
<protein>
    <recommendedName>
        <fullName evidence="5">Dipeptide epimerase</fullName>
        <ecNumber evidence="5">5.1.1.-</ecNumber>
    </recommendedName>
</protein>
<dbReference type="GeneID" id="93712444"/>
<evidence type="ECO:0000256" key="2">
    <source>
        <dbReference type="ARBA" id="ARBA00022723"/>
    </source>
</evidence>
<name>A0A1I6BMV0_9BACI</name>
<sequence>MKIETISLHTKVIPLKKPFKTALRTVTSIENVFVFLKLENGIVGIGSAAPTVAITGDSTEGIKDIIKNVLAPLLVNKDIHNLNFLLTAMQNACIGNTSAKAAVEIALYDSYSKLLGLPLYALLGGKKTLLENDMTVSVDSAESMANEAKKLVSKGFSILKIKVGKNGEKDIERILAVLKAVGPSVSLRIDANQGWTAKEAVKIIQSLERQQANLKLVEQPVNASDIEGLKFVKEHVFTPIMADESLFSPQDAICLLENKAVDFLNIKLMKAGGIRNALTIASIAQSYNIECMVGSMMEASISVVAAAHVAASHPNITMIDLDAPLWLEDLTVDHHILKEKIILSEDSGIGISHNSLSLSV</sequence>
<evidence type="ECO:0000256" key="3">
    <source>
        <dbReference type="ARBA" id="ARBA00022842"/>
    </source>
</evidence>
<dbReference type="InterPro" id="IPR036849">
    <property type="entry name" value="Enolase-like_C_sf"/>
</dbReference>
<dbReference type="Gene3D" id="3.30.390.10">
    <property type="entry name" value="Enolase-like, N-terminal domain"/>
    <property type="match status" value="1"/>
</dbReference>
<reference evidence="7 8" key="1">
    <citation type="submission" date="2016-10" db="EMBL/GenBank/DDBJ databases">
        <authorList>
            <person name="Varghese N."/>
            <person name="Submissions S."/>
        </authorList>
    </citation>
    <scope>NUCLEOTIDE SEQUENCE [LARGE SCALE GENOMIC DNA]</scope>
    <source>
        <strain evidence="7 8">DSM 13796</strain>
    </source>
</reference>
<dbReference type="InterPro" id="IPR013342">
    <property type="entry name" value="Mandelate_racemase_C"/>
</dbReference>
<dbReference type="EMBL" id="FOXX01000011">
    <property type="protein sequence ID" value="SFQ82245.1"/>
    <property type="molecule type" value="Genomic_DNA"/>
</dbReference>
<dbReference type="SFLD" id="SFLDF00009">
    <property type="entry name" value="o-succinylbenzoate_synthase"/>
    <property type="match status" value="1"/>
</dbReference>
<keyword evidence="8" id="KW-1185">Reference proteome</keyword>
<comment type="similarity">
    <text evidence="1 5">Belongs to the mandelate racemase/muconate lactonizing enzyme family.</text>
</comment>
<dbReference type="RefSeq" id="WP_061802439.1">
    <property type="nucleotide sequence ID" value="NZ_FOXX01000011.1"/>
</dbReference>
<dbReference type="InterPro" id="IPR029017">
    <property type="entry name" value="Enolase-like_N"/>
</dbReference>
<keyword evidence="3 5" id="KW-0460">Magnesium</keyword>
<evidence type="ECO:0000313" key="7">
    <source>
        <dbReference type="EMBL" id="SFQ82245.1"/>
    </source>
</evidence>
<evidence type="ECO:0000313" key="8">
    <source>
        <dbReference type="Proteomes" id="UP000182762"/>
    </source>
</evidence>
<dbReference type="Pfam" id="PF02746">
    <property type="entry name" value="MR_MLE_N"/>
    <property type="match status" value="1"/>
</dbReference>
<dbReference type="PANTHER" id="PTHR48073:SF2">
    <property type="entry name" value="O-SUCCINYLBENZOATE SYNTHASE"/>
    <property type="match status" value="1"/>
</dbReference>
<evidence type="ECO:0000256" key="1">
    <source>
        <dbReference type="ARBA" id="ARBA00008031"/>
    </source>
</evidence>
<organism evidence="7 8">
    <name type="scientific">Priestia endophytica DSM 13796</name>
    <dbReference type="NCBI Taxonomy" id="1121089"/>
    <lineage>
        <taxon>Bacteria</taxon>
        <taxon>Bacillati</taxon>
        <taxon>Bacillota</taxon>
        <taxon>Bacilli</taxon>
        <taxon>Bacillales</taxon>
        <taxon>Bacillaceae</taxon>
        <taxon>Priestia</taxon>
    </lineage>
</organism>
<dbReference type="SUPFAM" id="SSF51604">
    <property type="entry name" value="Enolase C-terminal domain-like"/>
    <property type="match status" value="1"/>
</dbReference>
<keyword evidence="2 5" id="KW-0479">Metal-binding</keyword>
<evidence type="ECO:0000259" key="6">
    <source>
        <dbReference type="SMART" id="SM00922"/>
    </source>
</evidence>
<dbReference type="PANTHER" id="PTHR48073">
    <property type="entry name" value="O-SUCCINYLBENZOATE SYNTHASE-RELATED"/>
    <property type="match status" value="1"/>
</dbReference>
<dbReference type="SUPFAM" id="SSF54826">
    <property type="entry name" value="Enolase N-terminal domain-like"/>
    <property type="match status" value="1"/>
</dbReference>
<dbReference type="EC" id="5.1.1.-" evidence="5"/>
<dbReference type="Proteomes" id="UP000182762">
    <property type="component" value="Unassembled WGS sequence"/>
</dbReference>
<evidence type="ECO:0000256" key="4">
    <source>
        <dbReference type="ARBA" id="ARBA00023235"/>
    </source>
</evidence>
<dbReference type="SFLD" id="SFLDG00180">
    <property type="entry name" value="muconate_cycloisomerase"/>
    <property type="match status" value="1"/>
</dbReference>
<proteinExistence type="inferred from homology"/>
<dbReference type="InterPro" id="IPR013341">
    <property type="entry name" value="Mandelate_racemase_N_dom"/>
</dbReference>
<dbReference type="SFLD" id="SFLDS00001">
    <property type="entry name" value="Enolase"/>
    <property type="match status" value="1"/>
</dbReference>
<evidence type="ECO:0000256" key="5">
    <source>
        <dbReference type="RuleBase" id="RU366006"/>
    </source>
</evidence>
<comment type="cofactor">
    <cofactor evidence="5">
        <name>Mg(2+)</name>
        <dbReference type="ChEBI" id="CHEBI:18420"/>
    </cofactor>
    <text evidence="5">Binds 1 Mg(2+) ion per subunit.</text>
</comment>
<keyword evidence="4 5" id="KW-0413">Isomerase</keyword>
<gene>
    <name evidence="7" type="ORF">SAMN02745910_03869</name>
</gene>
<dbReference type="InterPro" id="IPR034603">
    <property type="entry name" value="Dipeptide_epimerase"/>
</dbReference>
<feature type="domain" description="Mandelate racemase/muconate lactonizing enzyme C-terminal" evidence="6">
    <location>
        <begin position="141"/>
        <end position="239"/>
    </location>
</feature>
<comment type="caution">
    <text evidence="7">The sequence shown here is derived from an EMBL/GenBank/DDBJ whole genome shotgun (WGS) entry which is preliminary data.</text>
</comment>
<dbReference type="Gene3D" id="3.20.20.120">
    <property type="entry name" value="Enolase-like C-terminal domain"/>
    <property type="match status" value="1"/>
</dbReference>